<dbReference type="InterPro" id="IPR036388">
    <property type="entry name" value="WH-like_DNA-bd_sf"/>
</dbReference>
<organism evidence="6 7">
    <name type="scientific">Mesopusillimonas faecipullorum</name>
    <dbReference type="NCBI Taxonomy" id="2755040"/>
    <lineage>
        <taxon>Bacteria</taxon>
        <taxon>Pseudomonadati</taxon>
        <taxon>Pseudomonadota</taxon>
        <taxon>Betaproteobacteria</taxon>
        <taxon>Burkholderiales</taxon>
        <taxon>Alcaligenaceae</taxon>
        <taxon>Mesopusillimonas</taxon>
    </lineage>
</organism>
<dbReference type="CDD" id="cd08459">
    <property type="entry name" value="PBP2_DntR_NahR_LinR_like"/>
    <property type="match status" value="1"/>
</dbReference>
<dbReference type="SUPFAM" id="SSF53850">
    <property type="entry name" value="Periplasmic binding protein-like II"/>
    <property type="match status" value="1"/>
</dbReference>
<protein>
    <submittedName>
        <fullName evidence="6">LysR family transcriptional regulator</fullName>
    </submittedName>
</protein>
<dbReference type="PANTHER" id="PTHR30118:SF15">
    <property type="entry name" value="TRANSCRIPTIONAL REGULATORY PROTEIN"/>
    <property type="match status" value="1"/>
</dbReference>
<dbReference type="PANTHER" id="PTHR30118">
    <property type="entry name" value="HTH-TYPE TRANSCRIPTIONAL REGULATOR LEUO-RELATED"/>
    <property type="match status" value="1"/>
</dbReference>
<keyword evidence="3" id="KW-0238">DNA-binding</keyword>
<dbReference type="InterPro" id="IPR050389">
    <property type="entry name" value="LysR-type_TF"/>
</dbReference>
<evidence type="ECO:0000256" key="3">
    <source>
        <dbReference type="ARBA" id="ARBA00023125"/>
    </source>
</evidence>
<name>A0ABS8CBK8_9BURK</name>
<accession>A0ABS8CBK8</accession>
<keyword evidence="2" id="KW-0805">Transcription regulation</keyword>
<dbReference type="InterPro" id="IPR005119">
    <property type="entry name" value="LysR_subst-bd"/>
</dbReference>
<comment type="caution">
    <text evidence="6">The sequence shown here is derived from an EMBL/GenBank/DDBJ whole genome shotgun (WGS) entry which is preliminary data.</text>
</comment>
<evidence type="ECO:0000256" key="4">
    <source>
        <dbReference type="ARBA" id="ARBA00023163"/>
    </source>
</evidence>
<dbReference type="RefSeq" id="WP_226953770.1">
    <property type="nucleotide sequence ID" value="NZ_JACDXW010000003.1"/>
</dbReference>
<proteinExistence type="inferred from homology"/>
<gene>
    <name evidence="6" type="ORF">H0484_06630</name>
</gene>
<dbReference type="Gene3D" id="1.10.10.10">
    <property type="entry name" value="Winged helix-like DNA-binding domain superfamily/Winged helix DNA-binding domain"/>
    <property type="match status" value="1"/>
</dbReference>
<dbReference type="Pfam" id="PF03466">
    <property type="entry name" value="LysR_substrate"/>
    <property type="match status" value="1"/>
</dbReference>
<evidence type="ECO:0000259" key="5">
    <source>
        <dbReference type="PROSITE" id="PS50931"/>
    </source>
</evidence>
<dbReference type="PROSITE" id="PS50931">
    <property type="entry name" value="HTH_LYSR"/>
    <property type="match status" value="1"/>
</dbReference>
<evidence type="ECO:0000313" key="6">
    <source>
        <dbReference type="EMBL" id="MCB5363420.1"/>
    </source>
</evidence>
<feature type="domain" description="HTH lysR-type" evidence="5">
    <location>
        <begin position="6"/>
        <end position="63"/>
    </location>
</feature>
<dbReference type="SUPFAM" id="SSF46785">
    <property type="entry name" value="Winged helix' DNA-binding domain"/>
    <property type="match status" value="1"/>
</dbReference>
<dbReference type="InterPro" id="IPR000847">
    <property type="entry name" value="LysR_HTH_N"/>
</dbReference>
<keyword evidence="7" id="KW-1185">Reference proteome</keyword>
<dbReference type="InterPro" id="IPR036390">
    <property type="entry name" value="WH_DNA-bd_sf"/>
</dbReference>
<sequence>MNNGSIDITTLRVFDTMMRTGHVTNTGVQLGLSQPSVSFALNKLRAQVNDPLFVRTTQGMEPTPRADKMAEAIRQVLYVLDNDVFHNEAFNPLTTQRSFTLCMSDIGEIVFLPKLVEHLRRVAPLASIRTVSLSHLDVGKALEAGEVDLAVGYYPDVVQANFYQQKLYEDSFVCLMRTNHPLAKGLSLAQFEASEHLVVRAEGRSHEMFDAFVERHGLQRNVKLVIPHFMSIPHLLLDTDLIATVPQSCALSLLRLGFLKMLALPIAPPQFQLKQHWHARYHEDAANQWLRSAIYEAFSGAFTSSSFAAN</sequence>
<keyword evidence="4" id="KW-0804">Transcription</keyword>
<dbReference type="Pfam" id="PF00126">
    <property type="entry name" value="HTH_1"/>
    <property type="match status" value="1"/>
</dbReference>
<evidence type="ECO:0000256" key="2">
    <source>
        <dbReference type="ARBA" id="ARBA00023015"/>
    </source>
</evidence>
<dbReference type="Gene3D" id="3.40.190.10">
    <property type="entry name" value="Periplasmic binding protein-like II"/>
    <property type="match status" value="2"/>
</dbReference>
<comment type="similarity">
    <text evidence="1">Belongs to the LysR transcriptional regulatory family.</text>
</comment>
<evidence type="ECO:0000256" key="1">
    <source>
        <dbReference type="ARBA" id="ARBA00009437"/>
    </source>
</evidence>
<dbReference type="EMBL" id="JACDXW010000003">
    <property type="protein sequence ID" value="MCB5363420.1"/>
    <property type="molecule type" value="Genomic_DNA"/>
</dbReference>
<dbReference type="Proteomes" id="UP000776983">
    <property type="component" value="Unassembled WGS sequence"/>
</dbReference>
<reference evidence="6 7" key="1">
    <citation type="submission" date="2020-07" db="EMBL/GenBank/DDBJ databases">
        <title>Pusillimonas sp. nov., isolated from poultry manure in Taiwan.</title>
        <authorList>
            <person name="Lin S.-Y."/>
            <person name="Tang Y.-S."/>
            <person name="Young C.-C."/>
        </authorList>
    </citation>
    <scope>NUCLEOTIDE SEQUENCE [LARGE SCALE GENOMIC DNA]</scope>
    <source>
        <strain evidence="6 7">CC-YST705</strain>
    </source>
</reference>
<evidence type="ECO:0000313" key="7">
    <source>
        <dbReference type="Proteomes" id="UP000776983"/>
    </source>
</evidence>